<protein>
    <submittedName>
        <fullName evidence="1">Uncharacterized protein</fullName>
    </submittedName>
</protein>
<dbReference type="EMBL" id="CP031148">
    <property type="protein sequence ID" value="AXG09743.1"/>
    <property type="molecule type" value="Genomic_DNA"/>
</dbReference>
<name>A0A345EC21_9EURY</name>
<gene>
    <name evidence="1" type="ORF">DU484_07655</name>
</gene>
<evidence type="ECO:0000313" key="1">
    <source>
        <dbReference type="EMBL" id="AXG09743.1"/>
    </source>
</evidence>
<proteinExistence type="predicted"/>
<dbReference type="AlphaFoldDB" id="A0A345EC21"/>
<reference evidence="1 2" key="1">
    <citation type="submission" date="2018-07" db="EMBL/GenBank/DDBJ databases">
        <title>Genome sequences of Haloplanus sp. CBA1112.</title>
        <authorList>
            <person name="Kim Y.B."/>
            <person name="Roh S.W."/>
        </authorList>
    </citation>
    <scope>NUCLEOTIDE SEQUENCE [LARGE SCALE GENOMIC DNA]</scope>
    <source>
        <strain evidence="1 2">CBA1112</strain>
    </source>
</reference>
<dbReference type="RefSeq" id="WP_114605589.1">
    <property type="nucleotide sequence ID" value="NZ_CP031148.1"/>
</dbReference>
<dbReference type="GeneID" id="95972904"/>
<dbReference type="Pfam" id="PF20126">
    <property type="entry name" value="TumE"/>
    <property type="match status" value="1"/>
</dbReference>
<sequence>MPDSPAEPPSTGPIDAEILDRIATHLARSARFDDVRVRPSYAPNAVVADYDLGYFPGGITRAYLRIRWFETDDFSIHYSEQYRTRDSWECRWDRHPNDHNTREHFHPPPDTPTLGEDSDYPVEWRKVLATVLTRLDNRIEAFWET</sequence>
<organism evidence="1 2">
    <name type="scientific">Haloplanus rubicundus</name>
    <dbReference type="NCBI Taxonomy" id="1547898"/>
    <lineage>
        <taxon>Archaea</taxon>
        <taxon>Methanobacteriati</taxon>
        <taxon>Methanobacteriota</taxon>
        <taxon>Stenosarchaea group</taxon>
        <taxon>Halobacteria</taxon>
        <taxon>Halobacteriales</taxon>
        <taxon>Haloferacaceae</taxon>
        <taxon>Haloplanus</taxon>
    </lineage>
</organism>
<dbReference type="InterPro" id="IPR045397">
    <property type="entry name" value="TumE-like"/>
</dbReference>
<dbReference type="KEGG" id="haq:DU484_07655"/>
<evidence type="ECO:0000313" key="2">
    <source>
        <dbReference type="Proteomes" id="UP000252985"/>
    </source>
</evidence>
<accession>A0A345EC21</accession>
<dbReference type="Proteomes" id="UP000252985">
    <property type="component" value="Chromosome"/>
</dbReference>